<evidence type="ECO:0000313" key="4">
    <source>
        <dbReference type="Proteomes" id="UP000535890"/>
    </source>
</evidence>
<keyword evidence="1" id="KW-0378">Hydrolase</keyword>
<keyword evidence="4" id="KW-1185">Reference proteome</keyword>
<dbReference type="SUPFAM" id="SSF53474">
    <property type="entry name" value="alpha/beta-Hydrolases"/>
    <property type="match status" value="1"/>
</dbReference>
<dbReference type="AlphaFoldDB" id="A0A7Y9E027"/>
<sequence>MSANGIRLHVAECGPASGEPVLLLHGFPEFWWSWRHQLTALGAAGHRAVAVDLRGYCGSDRPPRGYDLWTLAGDVAGLVPALGARRATVVGAGWGGAVAWTLATLHPRVVARLAVVATPHPLALRRAVRRRPWRWTRALRDVAFFQLPRLPERSLRRDHGAAAGAFLTAGAAAGWSASPEFAGVVARHAEALLTPRTSHCSLEYFRWAVRSQGRPDGSRFAAALDRPVEVPVLHLRGALDPWVPEDVVRASAGWAPEHELVTVPGAGHFPHQEAPRHVGEVLLRRL</sequence>
<evidence type="ECO:0000259" key="2">
    <source>
        <dbReference type="Pfam" id="PF00561"/>
    </source>
</evidence>
<dbReference type="Proteomes" id="UP000535890">
    <property type="component" value="Unassembled WGS sequence"/>
</dbReference>
<evidence type="ECO:0000313" key="3">
    <source>
        <dbReference type="EMBL" id="NYD38684.1"/>
    </source>
</evidence>
<dbReference type="PANTHER" id="PTHR43329">
    <property type="entry name" value="EPOXIDE HYDROLASE"/>
    <property type="match status" value="1"/>
</dbReference>
<dbReference type="EMBL" id="JACCBN010000001">
    <property type="protein sequence ID" value="NYD38684.1"/>
    <property type="molecule type" value="Genomic_DNA"/>
</dbReference>
<dbReference type="Gene3D" id="3.40.50.1820">
    <property type="entry name" value="alpha/beta hydrolase"/>
    <property type="match status" value="1"/>
</dbReference>
<reference evidence="3 4" key="1">
    <citation type="submission" date="2020-07" db="EMBL/GenBank/DDBJ databases">
        <title>Sequencing the genomes of 1000 actinobacteria strains.</title>
        <authorList>
            <person name="Klenk H.-P."/>
        </authorList>
    </citation>
    <scope>NUCLEOTIDE SEQUENCE [LARGE SCALE GENOMIC DNA]</scope>
    <source>
        <strain evidence="3 4">DSM 45772</strain>
    </source>
</reference>
<feature type="domain" description="AB hydrolase-1" evidence="2">
    <location>
        <begin position="20"/>
        <end position="274"/>
    </location>
</feature>
<dbReference type="PRINTS" id="PR00111">
    <property type="entry name" value="ABHYDROLASE"/>
</dbReference>
<dbReference type="GO" id="GO:0016787">
    <property type="term" value="F:hydrolase activity"/>
    <property type="evidence" value="ECO:0007669"/>
    <property type="project" value="UniProtKB-KW"/>
</dbReference>
<dbReference type="Pfam" id="PF00561">
    <property type="entry name" value="Abhydrolase_1"/>
    <property type="match status" value="1"/>
</dbReference>
<evidence type="ECO:0000256" key="1">
    <source>
        <dbReference type="ARBA" id="ARBA00022801"/>
    </source>
</evidence>
<dbReference type="InterPro" id="IPR029058">
    <property type="entry name" value="AB_hydrolase_fold"/>
</dbReference>
<dbReference type="RefSeq" id="WP_179796091.1">
    <property type="nucleotide sequence ID" value="NZ_BAABHP010000027.1"/>
</dbReference>
<dbReference type="InterPro" id="IPR000639">
    <property type="entry name" value="Epox_hydrolase-like"/>
</dbReference>
<name>A0A7Y9E027_9PSEU</name>
<gene>
    <name evidence="3" type="ORF">BJ983_004786</name>
</gene>
<proteinExistence type="predicted"/>
<protein>
    <submittedName>
        <fullName evidence="3">Pimeloyl-ACP methyl ester carboxylesterase</fullName>
    </submittedName>
</protein>
<comment type="caution">
    <text evidence="3">The sequence shown here is derived from an EMBL/GenBank/DDBJ whole genome shotgun (WGS) entry which is preliminary data.</text>
</comment>
<organism evidence="3 4">
    <name type="scientific">Actinomycetospora corticicola</name>
    <dbReference type="NCBI Taxonomy" id="663602"/>
    <lineage>
        <taxon>Bacteria</taxon>
        <taxon>Bacillati</taxon>
        <taxon>Actinomycetota</taxon>
        <taxon>Actinomycetes</taxon>
        <taxon>Pseudonocardiales</taxon>
        <taxon>Pseudonocardiaceae</taxon>
        <taxon>Actinomycetospora</taxon>
    </lineage>
</organism>
<dbReference type="PRINTS" id="PR00412">
    <property type="entry name" value="EPOXHYDRLASE"/>
</dbReference>
<accession>A0A7Y9E027</accession>
<dbReference type="InterPro" id="IPR000073">
    <property type="entry name" value="AB_hydrolase_1"/>
</dbReference>